<keyword evidence="3" id="KW-0227">DNA damage</keyword>
<dbReference type="OrthoDB" id="2111841at2759"/>
<keyword evidence="10" id="KW-1185">Reference proteome</keyword>
<dbReference type="GO" id="GO:0106300">
    <property type="term" value="P:protein-DNA covalent cross-linking repair"/>
    <property type="evidence" value="ECO:0007669"/>
    <property type="project" value="InterPro"/>
</dbReference>
<organism evidence="9 10">
    <name type="scientific">Talaromyces atroroseus</name>
    <dbReference type="NCBI Taxonomy" id="1441469"/>
    <lineage>
        <taxon>Eukaryota</taxon>
        <taxon>Fungi</taxon>
        <taxon>Dikarya</taxon>
        <taxon>Ascomycota</taxon>
        <taxon>Pezizomycotina</taxon>
        <taxon>Eurotiomycetes</taxon>
        <taxon>Eurotiomycetidae</taxon>
        <taxon>Eurotiales</taxon>
        <taxon>Trichocomaceae</taxon>
        <taxon>Talaromyces</taxon>
        <taxon>Talaromyces sect. Trachyspermi</taxon>
    </lineage>
</organism>
<dbReference type="GO" id="GO:0016829">
    <property type="term" value="F:lyase activity"/>
    <property type="evidence" value="ECO:0007669"/>
    <property type="project" value="UniProtKB-KW"/>
</dbReference>
<accession>A0A225BEJ2</accession>
<dbReference type="Proteomes" id="UP000214365">
    <property type="component" value="Unassembled WGS sequence"/>
</dbReference>
<dbReference type="InterPro" id="IPR003738">
    <property type="entry name" value="SRAP"/>
</dbReference>
<evidence type="ECO:0000256" key="8">
    <source>
        <dbReference type="SAM" id="MobiDB-lite"/>
    </source>
</evidence>
<evidence type="ECO:0000256" key="5">
    <source>
        <dbReference type="ARBA" id="ARBA00023124"/>
    </source>
</evidence>
<gene>
    <name evidence="9" type="ORF">UA08_00443</name>
</gene>
<evidence type="ECO:0000256" key="2">
    <source>
        <dbReference type="ARBA" id="ARBA00022670"/>
    </source>
</evidence>
<name>A0A225BEJ2_TALAT</name>
<evidence type="ECO:0000256" key="1">
    <source>
        <dbReference type="ARBA" id="ARBA00008136"/>
    </source>
</evidence>
<evidence type="ECO:0000313" key="9">
    <source>
        <dbReference type="EMBL" id="OKL64457.1"/>
    </source>
</evidence>
<feature type="compositionally biased region" description="Polar residues" evidence="8">
    <location>
        <begin position="400"/>
        <end position="410"/>
    </location>
</feature>
<keyword evidence="5" id="KW-0190">Covalent protein-DNA linkage</keyword>
<sequence>MCGRYALGVRMAFVRQRLQQQGMQVDEVPEDDEIRETYNFAPGYYGAVYRGDAQNEASDASDGGHEDAAASDTLNYQENTKFKLQKMRWGLIPFWTKRQPDYGSMMRTINCRDDSLIENKGMWTSMKKKKRCVIVCQGFYEWLKKGPSGKEKIPHYTKRKDGDLMYFAGLWDCVQYEDSDEKLYTYSIITTDSNPYLKFLHDRMPVILDPGSEKMKKWLDPHQTTWTKELQSILKPYEGDLECYPVSKEVGKVGNNSPDYIVPVNSKQNKNNIANFFANASATEKKKKIDPKTGLHNEDSALGSGARDVQIKNDLRETVDDEWTEDNAPKPVLQKGNDEIPPKGVKRERSPDDNTDFTTNTSSSKKAVKRSELTTPRKREKSTSPIQTQLMSGKKMKSAAENNTNMSPMKNKSHKMSRHVIPSDGSQKITDFFKK</sequence>
<feature type="compositionally biased region" description="Basic and acidic residues" evidence="8">
    <location>
        <begin position="290"/>
        <end position="299"/>
    </location>
</feature>
<dbReference type="STRING" id="1441469.A0A225BEJ2"/>
<feature type="compositionally biased region" description="Basic and acidic residues" evidence="8">
    <location>
        <begin position="309"/>
        <end position="318"/>
    </location>
</feature>
<dbReference type="GO" id="GO:0008233">
    <property type="term" value="F:peptidase activity"/>
    <property type="evidence" value="ECO:0007669"/>
    <property type="project" value="UniProtKB-KW"/>
</dbReference>
<feature type="compositionally biased region" description="Basic and acidic residues" evidence="8">
    <location>
        <begin position="336"/>
        <end position="352"/>
    </location>
</feature>
<dbReference type="GO" id="GO:0003697">
    <property type="term" value="F:single-stranded DNA binding"/>
    <property type="evidence" value="ECO:0007669"/>
    <property type="project" value="InterPro"/>
</dbReference>
<dbReference type="EMBL" id="LFMY01000001">
    <property type="protein sequence ID" value="OKL64457.1"/>
    <property type="molecule type" value="Genomic_DNA"/>
</dbReference>
<dbReference type="PANTHER" id="PTHR13604:SF0">
    <property type="entry name" value="ABASIC SITE PROCESSING PROTEIN HMCES"/>
    <property type="match status" value="1"/>
</dbReference>
<comment type="similarity">
    <text evidence="1">Belongs to the SOS response-associated peptidase family.</text>
</comment>
<dbReference type="Pfam" id="PF02586">
    <property type="entry name" value="SRAP"/>
    <property type="match status" value="1"/>
</dbReference>
<protein>
    <recommendedName>
        <fullName evidence="11">DUF159 domain protein</fullName>
    </recommendedName>
</protein>
<dbReference type="Gene3D" id="3.90.1680.10">
    <property type="entry name" value="SOS response associated peptidase-like"/>
    <property type="match status" value="1"/>
</dbReference>
<keyword evidence="4" id="KW-0378">Hydrolase</keyword>
<keyword evidence="2" id="KW-0645">Protease</keyword>
<dbReference type="PANTHER" id="PTHR13604">
    <property type="entry name" value="DC12-RELATED"/>
    <property type="match status" value="1"/>
</dbReference>
<comment type="caution">
    <text evidence="9">The sequence shown here is derived from an EMBL/GenBank/DDBJ whole genome shotgun (WGS) entry which is preliminary data.</text>
</comment>
<evidence type="ECO:0000313" key="10">
    <source>
        <dbReference type="Proteomes" id="UP000214365"/>
    </source>
</evidence>
<dbReference type="SUPFAM" id="SSF143081">
    <property type="entry name" value="BB1717-like"/>
    <property type="match status" value="1"/>
</dbReference>
<evidence type="ECO:0000256" key="4">
    <source>
        <dbReference type="ARBA" id="ARBA00022801"/>
    </source>
</evidence>
<evidence type="ECO:0000256" key="3">
    <source>
        <dbReference type="ARBA" id="ARBA00022763"/>
    </source>
</evidence>
<dbReference type="GO" id="GO:0006508">
    <property type="term" value="P:proteolysis"/>
    <property type="evidence" value="ECO:0007669"/>
    <property type="project" value="UniProtKB-KW"/>
</dbReference>
<dbReference type="AlphaFoldDB" id="A0A225BEJ2"/>
<dbReference type="RefSeq" id="XP_020124578.1">
    <property type="nucleotide sequence ID" value="XM_020260250.1"/>
</dbReference>
<keyword evidence="6" id="KW-0238">DNA-binding</keyword>
<evidence type="ECO:0000256" key="6">
    <source>
        <dbReference type="ARBA" id="ARBA00023125"/>
    </source>
</evidence>
<dbReference type="InterPro" id="IPR036590">
    <property type="entry name" value="SRAP-like"/>
</dbReference>
<dbReference type="GeneID" id="31000198"/>
<keyword evidence="7" id="KW-0456">Lyase</keyword>
<proteinExistence type="inferred from homology"/>
<evidence type="ECO:0008006" key="11">
    <source>
        <dbReference type="Google" id="ProtNLM"/>
    </source>
</evidence>
<evidence type="ECO:0000256" key="7">
    <source>
        <dbReference type="ARBA" id="ARBA00023239"/>
    </source>
</evidence>
<reference evidence="9 10" key="1">
    <citation type="submission" date="2015-06" db="EMBL/GenBank/DDBJ databases">
        <title>Talaromyces atroroseus IBT 11181 draft genome.</title>
        <authorList>
            <person name="Rasmussen K.B."/>
            <person name="Rasmussen S."/>
            <person name="Petersen B."/>
            <person name="Sicheritz-Ponten T."/>
            <person name="Mortensen U.H."/>
            <person name="Thrane U."/>
        </authorList>
    </citation>
    <scope>NUCLEOTIDE SEQUENCE [LARGE SCALE GENOMIC DNA]</scope>
    <source>
        <strain evidence="9 10">IBT 11181</strain>
    </source>
</reference>
<feature type="region of interest" description="Disordered" evidence="8">
    <location>
        <begin position="284"/>
        <end position="435"/>
    </location>
</feature>